<dbReference type="GeneID" id="55013108"/>
<evidence type="ECO:0000256" key="1">
    <source>
        <dbReference type="ARBA" id="ARBA00022705"/>
    </source>
</evidence>
<evidence type="ECO:0000259" key="3">
    <source>
        <dbReference type="SMART" id="SM00482"/>
    </source>
</evidence>
<organism evidence="4 5">
    <name type="scientific">Escherichia phage Lidtsur</name>
    <dbReference type="NCBI Taxonomy" id="2562235"/>
    <lineage>
        <taxon>Viruses</taxon>
        <taxon>Duplodnaviria</taxon>
        <taxon>Heunggongvirae</taxon>
        <taxon>Uroviricota</taxon>
        <taxon>Caudoviricetes</taxon>
        <taxon>Autographivirales</taxon>
        <taxon>Autoscriptoviridae</taxon>
        <taxon>Stentvirinae</taxon>
        <taxon>Bonnellvirus</taxon>
        <taxon>Bonnellvirus lidtsur</taxon>
    </lineage>
</organism>
<dbReference type="Gene3D" id="3.30.70.370">
    <property type="match status" value="1"/>
</dbReference>
<dbReference type="InterPro" id="IPR043502">
    <property type="entry name" value="DNA/RNA_pol_sf"/>
</dbReference>
<feature type="domain" description="DNA-directed DNA polymerase family A palm" evidence="3">
    <location>
        <begin position="499"/>
        <end position="749"/>
    </location>
</feature>
<reference evidence="5" key="1">
    <citation type="submission" date="2019-03" db="EMBL/GenBank/DDBJ databases">
        <authorList>
            <person name="Olsen N.S."/>
            <person name="Kot W."/>
            <person name="Hansen L.H."/>
        </authorList>
    </citation>
    <scope>NUCLEOTIDE SEQUENCE [LARGE SCALE GENOMIC DNA]</scope>
</reference>
<dbReference type="GO" id="GO:0006261">
    <property type="term" value="P:DNA-templated DNA replication"/>
    <property type="evidence" value="ECO:0007669"/>
    <property type="project" value="InterPro"/>
</dbReference>
<proteinExistence type="predicted"/>
<dbReference type="GO" id="GO:0003677">
    <property type="term" value="F:DNA binding"/>
    <property type="evidence" value="ECO:0007669"/>
    <property type="project" value="InterPro"/>
</dbReference>
<dbReference type="KEGG" id="vg:55013108"/>
<keyword evidence="5" id="KW-1185">Reference proteome</keyword>
<dbReference type="PRINTS" id="PR00868">
    <property type="entry name" value="DNAPOLI"/>
</dbReference>
<dbReference type="EMBL" id="MK629528">
    <property type="protein sequence ID" value="QBZ71530.1"/>
    <property type="molecule type" value="Genomic_DNA"/>
</dbReference>
<dbReference type="PANTHER" id="PTHR10133">
    <property type="entry name" value="DNA POLYMERASE I"/>
    <property type="match status" value="1"/>
</dbReference>
<evidence type="ECO:0000313" key="5">
    <source>
        <dbReference type="Proteomes" id="UP000297092"/>
    </source>
</evidence>
<accession>A0A4D6DYY4</accession>
<evidence type="ECO:0000256" key="2">
    <source>
        <dbReference type="ARBA" id="ARBA00023109"/>
    </source>
</evidence>
<keyword evidence="1" id="KW-0235">DNA replication</keyword>
<dbReference type="InterPro" id="IPR001098">
    <property type="entry name" value="DNA-dir_DNA_pol_A_palm_dom"/>
</dbReference>
<dbReference type="GO" id="GO:0006302">
    <property type="term" value="P:double-strand break repair"/>
    <property type="evidence" value="ECO:0007669"/>
    <property type="project" value="TreeGrafter"/>
</dbReference>
<evidence type="ECO:0000313" key="4">
    <source>
        <dbReference type="EMBL" id="QBZ71530.1"/>
    </source>
</evidence>
<dbReference type="Gene3D" id="1.10.150.20">
    <property type="entry name" value="5' to 3' exonuclease, C-terminal subdomain"/>
    <property type="match status" value="1"/>
</dbReference>
<protein>
    <submittedName>
        <fullName evidence="4">DNA polymerase</fullName>
    </submittedName>
</protein>
<dbReference type="RefSeq" id="YP_009821624.1">
    <property type="nucleotide sequence ID" value="NC_048177.1"/>
</dbReference>
<dbReference type="InterPro" id="IPR002298">
    <property type="entry name" value="DNA_polymerase_A"/>
</dbReference>
<keyword evidence="2" id="KW-1194">Viral DNA replication</keyword>
<dbReference type="GO" id="GO:0003887">
    <property type="term" value="F:DNA-directed DNA polymerase activity"/>
    <property type="evidence" value="ECO:0007669"/>
    <property type="project" value="InterPro"/>
</dbReference>
<dbReference type="Proteomes" id="UP000297092">
    <property type="component" value="Segment"/>
</dbReference>
<dbReference type="SUPFAM" id="SSF56672">
    <property type="entry name" value="DNA/RNA polymerases"/>
    <property type="match status" value="1"/>
</dbReference>
<dbReference type="GO" id="GO:0039693">
    <property type="term" value="P:viral DNA genome replication"/>
    <property type="evidence" value="ECO:0007669"/>
    <property type="project" value="UniProtKB-KW"/>
</dbReference>
<dbReference type="PANTHER" id="PTHR10133:SF27">
    <property type="entry name" value="DNA POLYMERASE NU"/>
    <property type="match status" value="1"/>
</dbReference>
<sequence length="819" mass="94615">MRVQIIDVETENNDWFGELASPRCPDNYVVMQGQRDCELTKDGWEFYEREEYRYSSKEDWAENKSLHLHPDTKMLVAHNAPYELSWWFMHYGDEFIDFLKRGGRVFCTAYAEYLLTHQQSQYPSLNETAPKYGGTHKVDAVKAMWEAGYLTSQIDPELLSEYLSGPSGDIENTTKVFVGQWKELEKQGMLKMALTRMEGMLMWAYMMHSGLHVDREVAERNRQELMTQINELTDKLLDYLPDDMPQEAREQFKFTSAYHMSAFVFGGVFKYKARVPRTDDGGNPIYVKVDAPLFKRGKEKWLKHKDECVFDEESGLWYDPVEKVHQCLYTAGKFKGEPKYERLATDEVDMKWGELTCKLPGLLRDKDRRAREIADNLLWEDPKRPGEYLRRTGDWVGKRKLADGTPVFSTAGEVLDILAARKIPGVVEIADRAKAQKDLGTYYLSETFDEEGNVTGQSGMMQFIQPDGIVHHTINMTATETTRLSSARPNSQNLPRKGTSKVKQMFTSRFGPDGRIVEADYSALEVVGLAGFSKDRNLVKALMDNIDMHCMRLAAQLNEDYEEVKRKAKDESHPEHERYSQMRTDIKPKAFSYQYGATARGIAYSTGCTEEEAQAFIDNEKALFPEVESWFESVIFPAVERSGQSNIFKEQDENGRWCVYRRGFFKSPGGTCYSFRQYEKWDSAARSYLMMYKPTQMRNYPIQGETAFWVQGIGGLLFRWLLANDFFGGRVVPINQVHDAFYFDIAPDCPHEFFVGLKAIMECIPEYFNHVWPEYDLRVPFPAEVEAGPSMYEKHHVETTAEEVLEFKCNFLKSKGIKI</sequence>
<dbReference type="SMART" id="SM00482">
    <property type="entry name" value="POLAc"/>
    <property type="match status" value="1"/>
</dbReference>
<name>A0A4D6DYY4_9CAUD</name>
<dbReference type="Pfam" id="PF00476">
    <property type="entry name" value="DNA_pol_A"/>
    <property type="match status" value="1"/>
</dbReference>